<dbReference type="PANTHER" id="PTHR38926:SF72">
    <property type="entry name" value="IM:7136021-RELATED"/>
    <property type="match status" value="1"/>
</dbReference>
<dbReference type="InterPro" id="IPR036047">
    <property type="entry name" value="F-box-like_dom_sf"/>
</dbReference>
<sequence length="566" mass="64243">MTTTYNHMAMPRILDIPELLDTIFSFMTDEDNVANARVCKRWSNVALDVLWRELHDLRPLLHLFAPFDSTRVSIRFSRPLLPDDWKRFDKYSCRVRRLIVDSKTNLESYVNPEVFDEIARTRPRLEILPRLNTLSWGLSVSASVVFMHKNIKHFEITLPIDMIHARFKPSAFLPSISARMPNLESLSIFTDISMKVIEEEACALIRSLPKLKKINTPRFYFTTRVAEELARLSDLGVIEFESPNAYIEDIEIRGPADIRDFAPKLEDGAFPSLYDFSSCLPFTIAADSFENVFPPRNLTALYLDSPDFEESASFARIISVVADNCPLLERLTLNSFVQARESSFEPPPESGPGLDFDALRPILRMPNLTYLELHHHFPFDISVKQMEELASKWPSLETLILNNDPLPHDGTRQPLPLEALMPFARLCPRLKLLGLYLDATVPTLPLALDAVPFKALETLSVGVSPITDSGAVALFLSKLCPLGCELEKGVTWQETEHEGVGEDVACICAAWKKVEELLPLLTKMRMEERERTRQLKAEVEDLRMRTDVLMAKLPPATKDALGCTPF</sequence>
<name>A0ABR3IYG1_9AGAR</name>
<keyword evidence="3" id="KW-1185">Reference proteome</keyword>
<protein>
    <recommendedName>
        <fullName evidence="1">F-box domain-containing protein</fullName>
    </recommendedName>
</protein>
<gene>
    <name evidence="2" type="ORF">HGRIS_010942</name>
</gene>
<evidence type="ECO:0000259" key="1">
    <source>
        <dbReference type="Pfam" id="PF12937"/>
    </source>
</evidence>
<dbReference type="InterPro" id="IPR032675">
    <property type="entry name" value="LRR_dom_sf"/>
</dbReference>
<dbReference type="EMBL" id="JASNQZ010000014">
    <property type="protein sequence ID" value="KAL0948359.1"/>
    <property type="molecule type" value="Genomic_DNA"/>
</dbReference>
<evidence type="ECO:0000313" key="3">
    <source>
        <dbReference type="Proteomes" id="UP001556367"/>
    </source>
</evidence>
<proteinExistence type="predicted"/>
<dbReference type="SUPFAM" id="SSF52047">
    <property type="entry name" value="RNI-like"/>
    <property type="match status" value="1"/>
</dbReference>
<organism evidence="2 3">
    <name type="scientific">Hohenbuehelia grisea</name>
    <dbReference type="NCBI Taxonomy" id="104357"/>
    <lineage>
        <taxon>Eukaryota</taxon>
        <taxon>Fungi</taxon>
        <taxon>Dikarya</taxon>
        <taxon>Basidiomycota</taxon>
        <taxon>Agaricomycotina</taxon>
        <taxon>Agaricomycetes</taxon>
        <taxon>Agaricomycetidae</taxon>
        <taxon>Agaricales</taxon>
        <taxon>Pleurotineae</taxon>
        <taxon>Pleurotaceae</taxon>
        <taxon>Hohenbuehelia</taxon>
    </lineage>
</organism>
<dbReference type="InterPro" id="IPR001810">
    <property type="entry name" value="F-box_dom"/>
</dbReference>
<dbReference type="Proteomes" id="UP001556367">
    <property type="component" value="Unassembled WGS sequence"/>
</dbReference>
<dbReference type="Gene3D" id="1.20.1280.50">
    <property type="match status" value="1"/>
</dbReference>
<dbReference type="Pfam" id="PF12937">
    <property type="entry name" value="F-box-like"/>
    <property type="match status" value="1"/>
</dbReference>
<feature type="domain" description="F-box" evidence="1">
    <location>
        <begin position="17"/>
        <end position="55"/>
    </location>
</feature>
<dbReference type="SUPFAM" id="SSF81383">
    <property type="entry name" value="F-box domain"/>
    <property type="match status" value="1"/>
</dbReference>
<reference evidence="3" key="1">
    <citation type="submission" date="2024-06" db="EMBL/GenBank/DDBJ databases">
        <title>Multi-omics analyses provide insights into the biosynthesis of the anticancer antibiotic pleurotin in Hohenbuehelia grisea.</title>
        <authorList>
            <person name="Weaver J.A."/>
            <person name="Alberti F."/>
        </authorList>
    </citation>
    <scope>NUCLEOTIDE SEQUENCE [LARGE SCALE GENOMIC DNA]</scope>
    <source>
        <strain evidence="3">T-177</strain>
    </source>
</reference>
<dbReference type="Gene3D" id="3.80.10.10">
    <property type="entry name" value="Ribonuclease Inhibitor"/>
    <property type="match status" value="1"/>
</dbReference>
<evidence type="ECO:0000313" key="2">
    <source>
        <dbReference type="EMBL" id="KAL0948359.1"/>
    </source>
</evidence>
<comment type="caution">
    <text evidence="2">The sequence shown here is derived from an EMBL/GenBank/DDBJ whole genome shotgun (WGS) entry which is preliminary data.</text>
</comment>
<dbReference type="PANTHER" id="PTHR38926">
    <property type="entry name" value="F-BOX DOMAIN CONTAINING PROTEIN, EXPRESSED"/>
    <property type="match status" value="1"/>
</dbReference>
<accession>A0ABR3IYG1</accession>